<dbReference type="Pfam" id="PF00126">
    <property type="entry name" value="HTH_1"/>
    <property type="match status" value="1"/>
</dbReference>
<evidence type="ECO:0000256" key="3">
    <source>
        <dbReference type="ARBA" id="ARBA00023125"/>
    </source>
</evidence>
<sequence>MSDRRRLLPGLPAFEAAARLNNFTRAAEELHLTHGAISRAIAQLEEHLGTTLFVRHARRVSLTPAGYRLMEATRNAFAELDRAVEETSGNGSLDQVLHISCEPSLSMRWLMPRLGRLRQSHPELQIELSTAGGPIDLDATGCDLAIRRLDFATPKDAAIEMLCPELAGPVCHPECWNGVLGQDLSRARWLHTRTRPSAWSDWCTAANKPYCPAGEQSFDHFYFTLQAALDQLGTAIGPLPLVYDDLQAGRLIAPLGMSQTGVDYVLLTPRRQDQVGQTRRIMDWLSTQASPLEQFDTV</sequence>
<dbReference type="eggNOG" id="COG0583">
    <property type="taxonomic scope" value="Bacteria"/>
</dbReference>
<dbReference type="SUPFAM" id="SSF53850">
    <property type="entry name" value="Periplasmic binding protein-like II"/>
    <property type="match status" value="1"/>
</dbReference>
<evidence type="ECO:0000259" key="5">
    <source>
        <dbReference type="PROSITE" id="PS50931"/>
    </source>
</evidence>
<evidence type="ECO:0000313" key="6">
    <source>
        <dbReference type="EMBL" id="ENO15765.1"/>
    </source>
</evidence>
<gene>
    <name evidence="6" type="ORF">J057_10451</name>
</gene>
<dbReference type="FunFam" id="1.10.10.10:FF:000001">
    <property type="entry name" value="LysR family transcriptional regulator"/>
    <property type="match status" value="1"/>
</dbReference>
<dbReference type="PATRIC" id="fig|626887.3.peg.2092"/>
<evidence type="ECO:0000256" key="4">
    <source>
        <dbReference type="ARBA" id="ARBA00023163"/>
    </source>
</evidence>
<evidence type="ECO:0000256" key="1">
    <source>
        <dbReference type="ARBA" id="ARBA00009437"/>
    </source>
</evidence>
<dbReference type="PANTHER" id="PTHR30537:SF74">
    <property type="entry name" value="HTH-TYPE TRANSCRIPTIONAL REGULATOR TRPI"/>
    <property type="match status" value="1"/>
</dbReference>
<dbReference type="Proteomes" id="UP000013165">
    <property type="component" value="Unassembled WGS sequence"/>
</dbReference>
<comment type="similarity">
    <text evidence="1">Belongs to the LysR transcriptional regulatory family.</text>
</comment>
<feature type="domain" description="HTH lysR-type" evidence="5">
    <location>
        <begin position="13"/>
        <end position="63"/>
    </location>
</feature>
<dbReference type="PANTHER" id="PTHR30537">
    <property type="entry name" value="HTH-TYPE TRANSCRIPTIONAL REGULATOR"/>
    <property type="match status" value="1"/>
</dbReference>
<dbReference type="GO" id="GO:0006351">
    <property type="term" value="P:DNA-templated transcription"/>
    <property type="evidence" value="ECO:0007669"/>
    <property type="project" value="TreeGrafter"/>
</dbReference>
<dbReference type="Gene3D" id="3.40.190.10">
    <property type="entry name" value="Periplasmic binding protein-like II"/>
    <property type="match status" value="2"/>
</dbReference>
<dbReference type="PRINTS" id="PR00039">
    <property type="entry name" value="HTHLYSR"/>
</dbReference>
<proteinExistence type="inferred from homology"/>
<dbReference type="InterPro" id="IPR058163">
    <property type="entry name" value="LysR-type_TF_proteobact-type"/>
</dbReference>
<evidence type="ECO:0000256" key="2">
    <source>
        <dbReference type="ARBA" id="ARBA00023015"/>
    </source>
</evidence>
<keyword evidence="2" id="KW-0805">Transcription regulation</keyword>
<keyword evidence="3" id="KW-0238">DNA-binding</keyword>
<protein>
    <submittedName>
        <fullName evidence="6">LysR family transcriptional regulator</fullName>
    </submittedName>
</protein>
<dbReference type="AlphaFoldDB" id="N6VZR6"/>
<dbReference type="InterPro" id="IPR036390">
    <property type="entry name" value="WH_DNA-bd_sf"/>
</dbReference>
<keyword evidence="4" id="KW-0804">Transcription</keyword>
<dbReference type="InterPro" id="IPR005119">
    <property type="entry name" value="LysR_subst-bd"/>
</dbReference>
<dbReference type="GO" id="GO:0003700">
    <property type="term" value="F:DNA-binding transcription factor activity"/>
    <property type="evidence" value="ECO:0007669"/>
    <property type="project" value="InterPro"/>
</dbReference>
<dbReference type="InterPro" id="IPR036388">
    <property type="entry name" value="WH-like_DNA-bd_sf"/>
</dbReference>
<dbReference type="HOGENOM" id="CLU_039613_37_2_6"/>
<dbReference type="SUPFAM" id="SSF46785">
    <property type="entry name" value="Winged helix' DNA-binding domain"/>
    <property type="match status" value="1"/>
</dbReference>
<dbReference type="Pfam" id="PF03466">
    <property type="entry name" value="LysR_substrate"/>
    <property type="match status" value="1"/>
</dbReference>
<comment type="caution">
    <text evidence="6">The sequence shown here is derived from an EMBL/GenBank/DDBJ whole genome shotgun (WGS) entry which is preliminary data.</text>
</comment>
<reference evidence="6 7" key="1">
    <citation type="journal article" date="2013" name="Genome Announc.">
        <title>Genome Sequence of the Polycyclic Aromatic Hydrocarbon-Degrading Bacterium Strain Marinobacter nanhaiticus D15-8WT.</title>
        <authorList>
            <person name="Cui Z."/>
            <person name="Gao W."/>
            <person name="Li Q."/>
            <person name="Xu G."/>
            <person name="Zheng L."/>
        </authorList>
    </citation>
    <scope>NUCLEOTIDE SEQUENCE [LARGE SCALE GENOMIC DNA]</scope>
    <source>
        <strain evidence="6 7">D15-8W</strain>
    </source>
</reference>
<dbReference type="InterPro" id="IPR000847">
    <property type="entry name" value="LysR_HTH_N"/>
</dbReference>
<dbReference type="GO" id="GO:0043565">
    <property type="term" value="F:sequence-specific DNA binding"/>
    <property type="evidence" value="ECO:0007669"/>
    <property type="project" value="TreeGrafter"/>
</dbReference>
<dbReference type="PROSITE" id="PS50931">
    <property type="entry name" value="HTH_LYSR"/>
    <property type="match status" value="1"/>
</dbReference>
<keyword evidence="7" id="KW-1185">Reference proteome</keyword>
<evidence type="ECO:0000313" key="7">
    <source>
        <dbReference type="Proteomes" id="UP000013165"/>
    </source>
</evidence>
<accession>N6VZR6</accession>
<organism evidence="6 7">
    <name type="scientific">Marinobacter nanhaiticus D15-8W</name>
    <dbReference type="NCBI Taxonomy" id="626887"/>
    <lineage>
        <taxon>Bacteria</taxon>
        <taxon>Pseudomonadati</taxon>
        <taxon>Pseudomonadota</taxon>
        <taxon>Gammaproteobacteria</taxon>
        <taxon>Pseudomonadales</taxon>
        <taxon>Marinobacteraceae</taxon>
        <taxon>Marinobacter</taxon>
    </lineage>
</organism>
<dbReference type="RefSeq" id="WP_004580055.1">
    <property type="nucleotide sequence ID" value="NZ_AP028878.1"/>
</dbReference>
<dbReference type="STRING" id="626887.J057_10451"/>
<name>N6VZR6_9GAMM</name>
<dbReference type="OrthoDB" id="6787458at2"/>
<dbReference type="Gene3D" id="1.10.10.10">
    <property type="entry name" value="Winged helix-like DNA-binding domain superfamily/Winged helix DNA-binding domain"/>
    <property type="match status" value="1"/>
</dbReference>
<dbReference type="EMBL" id="APLQ01000011">
    <property type="protein sequence ID" value="ENO15765.1"/>
    <property type="molecule type" value="Genomic_DNA"/>
</dbReference>